<feature type="domain" description="Zn(2)-C6 fungal-type" evidence="4">
    <location>
        <begin position="22"/>
        <end position="64"/>
    </location>
</feature>
<accession>A0A162K6T2</accession>
<evidence type="ECO:0000256" key="3">
    <source>
        <dbReference type="SAM" id="MobiDB-lite"/>
    </source>
</evidence>
<dbReference type="GO" id="GO:0001080">
    <property type="term" value="P:nitrogen catabolite activation of transcription from RNA polymerase II promoter"/>
    <property type="evidence" value="ECO:0007669"/>
    <property type="project" value="TreeGrafter"/>
</dbReference>
<proteinExistence type="predicted"/>
<feature type="region of interest" description="Disordered" evidence="3">
    <location>
        <begin position="31"/>
        <end position="52"/>
    </location>
</feature>
<dbReference type="CDD" id="cd12148">
    <property type="entry name" value="fungal_TF_MHR"/>
    <property type="match status" value="1"/>
</dbReference>
<dbReference type="InterPro" id="IPR001138">
    <property type="entry name" value="Zn2Cys6_DnaBD"/>
</dbReference>
<dbReference type="SMART" id="SM00066">
    <property type="entry name" value="GAL4"/>
    <property type="match status" value="1"/>
</dbReference>
<dbReference type="AlphaFoldDB" id="A0A162K6T2"/>
<name>A0A162K6T2_CORDF</name>
<protein>
    <submittedName>
        <fullName evidence="5">Fungal specific transcription factor domain protein</fullName>
    </submittedName>
</protein>
<dbReference type="EMBL" id="AZHF01000003">
    <property type="protein sequence ID" value="OAA78702.1"/>
    <property type="molecule type" value="Genomic_DNA"/>
</dbReference>
<dbReference type="InterPro" id="IPR036864">
    <property type="entry name" value="Zn2-C6_fun-type_DNA-bd_sf"/>
</dbReference>
<dbReference type="GO" id="GO:0005634">
    <property type="term" value="C:nucleus"/>
    <property type="evidence" value="ECO:0007669"/>
    <property type="project" value="TreeGrafter"/>
</dbReference>
<sequence length="745" mass="82700">MSSPARIATSTRQYRCQKRQKPCDHCRERKLKCQTDSSSSSGSTSPGNRPPCQRCARSNIPCTFVGRPRRRASVMPAALIPDAPAQTTTVTADAAELDSSALSHTGIHEGMVEAVPLGYRESSSHAVMPSSCDMDASTVPASAAALSTPTSSSYHTSSGRVSTQLSQTMDGIEGHSIMLLGASSESDPWLLRHCQFDQLGLRSVHKMYFRNAGGVPTTDKIPIHFIVSDNKYLNHPLLPMYHPIGGDARLQLSQLVQPTYGVRLISLFRKYVYPTLPVVPSTYMDIPSTNSAASPIMSAALDSIPTSVLAAMYGLAMPFALNDELLAVVNAFETPPLLQLWTLVHSLIQVDIHRPSLSTVQAALLFLHKDSNSHTASNSSGGNDLSSSAFLWSFIGSTVGMAHSLGLQFECQMFGIPNADKRLRRRLWWALYIEEKWQSLLMGRPPYIRADEWDVGELCDNDFETKKASSYFDEAAAVVGRTFLPFRDMARLAVIVADVQERLYSLRACQRLGEDLAQSISTAKPLFDRLNDWRSSISAPEPFDDNVVEASPYPTTMYFAYLTIVTYVWRALLRPTVRSSPPPRIIDVEEEPPLQDAGGFFFEELSWDFSDLPEIELHLEEDIHAHGEASATIKELHQAAQAFGGTVATFTSRLTSRHFDEFWYSWSRIGFAVISNFLTVLLVQAPTAENAPRAKWMLESWRQTLRYQSKAFPILRLAMARLNAFYWGGLAETFCLPPHVQEVVT</sequence>
<evidence type="ECO:0000259" key="4">
    <source>
        <dbReference type="PROSITE" id="PS50048"/>
    </source>
</evidence>
<dbReference type="PANTHER" id="PTHR31668">
    <property type="entry name" value="GLUCOSE TRANSPORT TRANSCRIPTION REGULATOR RGT1-RELATED-RELATED"/>
    <property type="match status" value="1"/>
</dbReference>
<dbReference type="Proteomes" id="UP000076881">
    <property type="component" value="Unassembled WGS sequence"/>
</dbReference>
<dbReference type="GO" id="GO:0000981">
    <property type="term" value="F:DNA-binding transcription factor activity, RNA polymerase II-specific"/>
    <property type="evidence" value="ECO:0007669"/>
    <property type="project" value="InterPro"/>
</dbReference>
<evidence type="ECO:0000256" key="1">
    <source>
        <dbReference type="ARBA" id="ARBA00022723"/>
    </source>
</evidence>
<reference evidence="5 6" key="1">
    <citation type="journal article" date="2016" name="Genome Biol. Evol.">
        <title>Divergent and convergent evolution of fungal pathogenicity.</title>
        <authorList>
            <person name="Shang Y."/>
            <person name="Xiao G."/>
            <person name="Zheng P."/>
            <person name="Cen K."/>
            <person name="Zhan S."/>
            <person name="Wang C."/>
        </authorList>
    </citation>
    <scope>NUCLEOTIDE SEQUENCE [LARGE SCALE GENOMIC DNA]</scope>
    <source>
        <strain evidence="5 6">RCEF 1005</strain>
    </source>
</reference>
<organism evidence="5 6">
    <name type="scientific">Akanthomyces lecanii RCEF 1005</name>
    <dbReference type="NCBI Taxonomy" id="1081108"/>
    <lineage>
        <taxon>Eukaryota</taxon>
        <taxon>Fungi</taxon>
        <taxon>Dikarya</taxon>
        <taxon>Ascomycota</taxon>
        <taxon>Pezizomycotina</taxon>
        <taxon>Sordariomycetes</taxon>
        <taxon>Hypocreomycetidae</taxon>
        <taxon>Hypocreales</taxon>
        <taxon>Cordycipitaceae</taxon>
        <taxon>Akanthomyces</taxon>
        <taxon>Cordyceps confragosa</taxon>
    </lineage>
</organism>
<evidence type="ECO:0000313" key="5">
    <source>
        <dbReference type="EMBL" id="OAA78702.1"/>
    </source>
</evidence>
<dbReference type="GO" id="GO:0008270">
    <property type="term" value="F:zinc ion binding"/>
    <property type="evidence" value="ECO:0007669"/>
    <property type="project" value="InterPro"/>
</dbReference>
<dbReference type="Pfam" id="PF00172">
    <property type="entry name" value="Zn_clus"/>
    <property type="match status" value="1"/>
</dbReference>
<gene>
    <name evidence="5" type="ORF">LEL_05525</name>
</gene>
<dbReference type="PANTHER" id="PTHR31668:SF4">
    <property type="entry name" value="TRANSCRIPTIONAL ACTIVATOR PROTEIN DAL81"/>
    <property type="match status" value="1"/>
</dbReference>
<keyword evidence="6" id="KW-1185">Reference proteome</keyword>
<dbReference type="PROSITE" id="PS50048">
    <property type="entry name" value="ZN2_CY6_FUNGAL_2"/>
    <property type="match status" value="1"/>
</dbReference>
<keyword evidence="2" id="KW-0539">Nucleus</keyword>
<dbReference type="SUPFAM" id="SSF57701">
    <property type="entry name" value="Zn2/Cys6 DNA-binding domain"/>
    <property type="match status" value="1"/>
</dbReference>
<dbReference type="Pfam" id="PF04082">
    <property type="entry name" value="Fungal_trans"/>
    <property type="match status" value="1"/>
</dbReference>
<dbReference type="GO" id="GO:0006351">
    <property type="term" value="P:DNA-templated transcription"/>
    <property type="evidence" value="ECO:0007669"/>
    <property type="project" value="InterPro"/>
</dbReference>
<dbReference type="InterPro" id="IPR050797">
    <property type="entry name" value="Carb_Metab_Trans_Reg"/>
</dbReference>
<evidence type="ECO:0000256" key="2">
    <source>
        <dbReference type="ARBA" id="ARBA00023242"/>
    </source>
</evidence>
<keyword evidence="1" id="KW-0479">Metal-binding</keyword>
<dbReference type="SMART" id="SM00906">
    <property type="entry name" value="Fungal_trans"/>
    <property type="match status" value="1"/>
</dbReference>
<dbReference type="OrthoDB" id="1924787at2759"/>
<dbReference type="GO" id="GO:0003677">
    <property type="term" value="F:DNA binding"/>
    <property type="evidence" value="ECO:0007669"/>
    <property type="project" value="InterPro"/>
</dbReference>
<dbReference type="Gene3D" id="4.10.240.10">
    <property type="entry name" value="Zn(2)-C6 fungal-type DNA-binding domain"/>
    <property type="match status" value="1"/>
</dbReference>
<comment type="caution">
    <text evidence="5">The sequence shown here is derived from an EMBL/GenBank/DDBJ whole genome shotgun (WGS) entry which is preliminary data.</text>
</comment>
<dbReference type="CDD" id="cd00067">
    <property type="entry name" value="GAL4"/>
    <property type="match status" value="1"/>
</dbReference>
<dbReference type="InterPro" id="IPR007219">
    <property type="entry name" value="XnlR_reg_dom"/>
</dbReference>
<dbReference type="STRING" id="1081108.A0A162K6T2"/>
<evidence type="ECO:0000313" key="6">
    <source>
        <dbReference type="Proteomes" id="UP000076881"/>
    </source>
</evidence>